<sequence length="99" mass="10287">MKAALWVVRFAAAVVGDERYREHWEADVVGARELGMSPLKVAFGALRAVVVMPSKGVAVAGIGPLGIALKHAQTPRGRVLAIAVVSALLLLGGVAMLFA</sequence>
<accession>A0ABQ2UDW9</accession>
<evidence type="ECO:0000313" key="3">
    <source>
        <dbReference type="Proteomes" id="UP000649573"/>
    </source>
</evidence>
<evidence type="ECO:0000256" key="1">
    <source>
        <dbReference type="SAM" id="Phobius"/>
    </source>
</evidence>
<gene>
    <name evidence="2" type="ORF">GCM10010178_17520</name>
</gene>
<comment type="caution">
    <text evidence="2">The sequence shown here is derived from an EMBL/GenBank/DDBJ whole genome shotgun (WGS) entry which is preliminary data.</text>
</comment>
<protein>
    <submittedName>
        <fullName evidence="2">Uncharacterized protein</fullName>
    </submittedName>
</protein>
<keyword evidence="1" id="KW-0472">Membrane</keyword>
<reference evidence="3" key="1">
    <citation type="journal article" date="2019" name="Int. J. Syst. Evol. Microbiol.">
        <title>The Global Catalogue of Microorganisms (GCM) 10K type strain sequencing project: providing services to taxonomists for standard genome sequencing and annotation.</title>
        <authorList>
            <consortium name="The Broad Institute Genomics Platform"/>
            <consortium name="The Broad Institute Genome Sequencing Center for Infectious Disease"/>
            <person name="Wu L."/>
            <person name="Ma J."/>
        </authorList>
    </citation>
    <scope>NUCLEOTIDE SEQUENCE [LARGE SCALE GENOMIC DNA]</scope>
    <source>
        <strain evidence="3">JCM 3296</strain>
    </source>
</reference>
<dbReference type="Proteomes" id="UP000649573">
    <property type="component" value="Unassembled WGS sequence"/>
</dbReference>
<keyword evidence="1" id="KW-1133">Transmembrane helix</keyword>
<dbReference type="RefSeq" id="WP_189253084.1">
    <property type="nucleotide sequence ID" value="NZ_BMRE01000004.1"/>
</dbReference>
<keyword evidence="3" id="KW-1185">Reference proteome</keyword>
<dbReference type="EMBL" id="BMRE01000004">
    <property type="protein sequence ID" value="GGU25831.1"/>
    <property type="molecule type" value="Genomic_DNA"/>
</dbReference>
<feature type="transmembrane region" description="Helical" evidence="1">
    <location>
        <begin position="79"/>
        <end position="98"/>
    </location>
</feature>
<keyword evidence="1" id="KW-0812">Transmembrane</keyword>
<evidence type="ECO:0000313" key="2">
    <source>
        <dbReference type="EMBL" id="GGU25831.1"/>
    </source>
</evidence>
<proteinExistence type="predicted"/>
<organism evidence="2 3">
    <name type="scientific">Lentzea flava</name>
    <dbReference type="NCBI Taxonomy" id="103732"/>
    <lineage>
        <taxon>Bacteria</taxon>
        <taxon>Bacillati</taxon>
        <taxon>Actinomycetota</taxon>
        <taxon>Actinomycetes</taxon>
        <taxon>Pseudonocardiales</taxon>
        <taxon>Pseudonocardiaceae</taxon>
        <taxon>Lentzea</taxon>
    </lineage>
</organism>
<name>A0ABQ2UDW9_9PSEU</name>